<evidence type="ECO:0000256" key="1">
    <source>
        <dbReference type="SAM" id="MobiDB-lite"/>
    </source>
</evidence>
<feature type="region of interest" description="Disordered" evidence="1">
    <location>
        <begin position="267"/>
        <end position="322"/>
    </location>
</feature>
<organism evidence="2">
    <name type="scientific">viral metagenome</name>
    <dbReference type="NCBI Taxonomy" id="1070528"/>
    <lineage>
        <taxon>unclassified sequences</taxon>
        <taxon>metagenomes</taxon>
        <taxon>organismal metagenomes</taxon>
    </lineage>
</organism>
<feature type="compositionally biased region" description="Acidic residues" evidence="1">
    <location>
        <begin position="282"/>
        <end position="299"/>
    </location>
</feature>
<protein>
    <submittedName>
        <fullName evidence="2">Uncharacterized protein</fullName>
    </submittedName>
</protein>
<proteinExistence type="predicted"/>
<accession>A0A6C0CS32</accession>
<dbReference type="EMBL" id="MN739479">
    <property type="protein sequence ID" value="QHT07027.1"/>
    <property type="molecule type" value="Genomic_DNA"/>
</dbReference>
<evidence type="ECO:0000313" key="2">
    <source>
        <dbReference type="EMBL" id="QHT07027.1"/>
    </source>
</evidence>
<feature type="compositionally biased region" description="Basic residues" evidence="1">
    <location>
        <begin position="309"/>
        <end position="322"/>
    </location>
</feature>
<reference evidence="2" key="1">
    <citation type="journal article" date="2020" name="Nature">
        <title>Giant virus diversity and host interactions through global metagenomics.</title>
        <authorList>
            <person name="Schulz F."/>
            <person name="Roux S."/>
            <person name="Paez-Espino D."/>
            <person name="Jungbluth S."/>
            <person name="Walsh D.A."/>
            <person name="Denef V.J."/>
            <person name="McMahon K.D."/>
            <person name="Konstantinidis K.T."/>
            <person name="Eloe-Fadrosh E.A."/>
            <person name="Kyrpides N.C."/>
            <person name="Woyke T."/>
        </authorList>
    </citation>
    <scope>NUCLEOTIDE SEQUENCE</scope>
    <source>
        <strain evidence="2">GVMAG-M-3300021962-46</strain>
    </source>
</reference>
<dbReference type="AlphaFoldDB" id="A0A6C0CS32"/>
<sequence length="322" mass="36996">MDYTPFLPKHIDISKITYQPPKKNTNGGKSVRLNYAGERLVLQLPVMHMPYGITDAANVVFDKNTKKQQQQPPRYVVDVSFRGKEDNKPLTNFFDKLQEIESKIKKDVFANRVTWLNDRYEDMEALVAKLFSSNLRFDKDKETGKLLNRYPPTFRAKLPYRDETDTFSFDSYDMDGNEVNFMELKDTLKGAKTRLTIELVGLWFAGGKYGCTWKVINGYFQKSRIARYKTIEDSDEEADVVKKAVAHDDDDDDEDLNEDVVAAVQNLKVTPSKSSPVTVVSESEEEEEEEEDEDDEDEREPTPPPPPPPKKKTTIAKKTMKV</sequence>
<name>A0A6C0CS32_9ZZZZ</name>
<feature type="compositionally biased region" description="Low complexity" evidence="1">
    <location>
        <begin position="267"/>
        <end position="281"/>
    </location>
</feature>